<evidence type="ECO:0000256" key="8">
    <source>
        <dbReference type="PROSITE-ProRule" id="PRU00236"/>
    </source>
</evidence>
<comment type="caution">
    <text evidence="8">Lacks conserved residue(s) required for the propagation of feature annotation.</text>
</comment>
<dbReference type="EC" id="3.2.2.5" evidence="4"/>
<dbReference type="GO" id="GO:0003953">
    <property type="term" value="F:NAD+ nucleosidase activity"/>
    <property type="evidence" value="ECO:0007669"/>
    <property type="project" value="UniProtKB-EC"/>
</dbReference>
<dbReference type="InterPro" id="IPR026590">
    <property type="entry name" value="Ssirtuin_cat_dom"/>
</dbReference>
<evidence type="ECO:0000256" key="4">
    <source>
        <dbReference type="ARBA" id="ARBA00034327"/>
    </source>
</evidence>
<evidence type="ECO:0000256" key="6">
    <source>
        <dbReference type="ARBA" id="ARBA00035033"/>
    </source>
</evidence>
<reference evidence="10 11" key="1">
    <citation type="submission" date="2016-10" db="EMBL/GenBank/DDBJ databases">
        <title>Systematic genetic and metabolomic analysis of Xenorhabdus and Photorhabdus spp., highlights the requirements for a dual symbiotic and pathogenic life style.</title>
        <authorList>
            <person name="Tobias N.J."/>
            <person name="Wolff H."/>
            <person name="Djahanschiri B."/>
            <person name="Pidot S.J."/>
            <person name="Stinear T.P."/>
            <person name="Ebersberger I."/>
            <person name="Bode H.B."/>
        </authorList>
    </citation>
    <scope>NUCLEOTIDE SEQUENCE [LARGE SCALE GENOMIC DNA]</scope>
    <source>
        <strain evidence="10 11">DSM 22392</strain>
    </source>
</reference>
<dbReference type="AlphaFoldDB" id="A0A1Y2SA98"/>
<comment type="catalytic activity">
    <reaction evidence="7">
        <text>NAD(+) + H2O = ADP-D-ribose + nicotinamide + H(+)</text>
        <dbReference type="Rhea" id="RHEA:16301"/>
        <dbReference type="ChEBI" id="CHEBI:15377"/>
        <dbReference type="ChEBI" id="CHEBI:15378"/>
        <dbReference type="ChEBI" id="CHEBI:17154"/>
        <dbReference type="ChEBI" id="CHEBI:57540"/>
        <dbReference type="ChEBI" id="CHEBI:57967"/>
        <dbReference type="EC" id="3.2.2.5"/>
    </reaction>
    <physiologicalReaction direction="left-to-right" evidence="7">
        <dbReference type="Rhea" id="RHEA:16302"/>
    </physiologicalReaction>
</comment>
<dbReference type="OrthoDB" id="95129at2"/>
<evidence type="ECO:0000256" key="2">
    <source>
        <dbReference type="ARBA" id="ARBA00023027"/>
    </source>
</evidence>
<dbReference type="SUPFAM" id="SSF52467">
    <property type="entry name" value="DHS-like NAD/FAD-binding domain"/>
    <property type="match status" value="1"/>
</dbReference>
<sequence length="483" mass="55003">MASLNNQPIDLFIRDFVKELNENNTAIFAGAGLSVPAGYVNWKRLLTPLAEELGIDIEREHDLVSLAQYHNNANGRGKLNQQLMDEIGVSREPTINHNILARLPISTYWTTNYDKLIEKALEQAGKIPDVKYTTNQLAITKKKRDAVVYKMHGDIDHPDKAVITKDDYERYQMSFGPFINALSGDLISKTFLFLGFSFTDPNLDYVMSRIRIHFNEHQRQHYCIFKTCSRTDYDNDEDFNHAEIKQQLVINDLKRFQVKVLLIDSYDQIATILRRIEMTYRCNTIFLSGSAHVFEPWTRTKVEGFLCRLGHILIEKGYRISSGIGLGIGNALITGAIQKVYQNHGDSIADHLIMRPFPQYIKEVDERQRIWRQYRQEVIGYAGIAIFFMGNKSEGDKVVVADGCIKEFEIAHNLGLVVIPVGASGHAAQDIFKSIKADYTKYYPQADAAFLEYIEQLNSTTDDPETLLSSLLAAIDLASKFQK</sequence>
<evidence type="ECO:0000256" key="5">
    <source>
        <dbReference type="ARBA" id="ARBA00035014"/>
    </source>
</evidence>
<dbReference type="RefSeq" id="WP_086110481.1">
    <property type="nucleotide sequence ID" value="NZ_CAWNGD010000069.1"/>
</dbReference>
<proteinExistence type="inferred from homology"/>
<comment type="caution">
    <text evidence="10">The sequence shown here is derived from an EMBL/GenBank/DDBJ whole genome shotgun (WGS) entry which is preliminary data.</text>
</comment>
<dbReference type="Pfam" id="PF13289">
    <property type="entry name" value="SIR2_2"/>
    <property type="match status" value="1"/>
</dbReference>
<dbReference type="EMBL" id="MUBJ01000026">
    <property type="protein sequence ID" value="OTA14641.1"/>
    <property type="molecule type" value="Genomic_DNA"/>
</dbReference>
<dbReference type="CDD" id="cd01406">
    <property type="entry name" value="SIR2-like"/>
    <property type="match status" value="1"/>
</dbReference>
<dbReference type="PROSITE" id="PS50305">
    <property type="entry name" value="SIRTUIN"/>
    <property type="match status" value="1"/>
</dbReference>
<dbReference type="Pfam" id="PF18185">
    <property type="entry name" value="STALD"/>
    <property type="match status" value="1"/>
</dbReference>
<evidence type="ECO:0000256" key="1">
    <source>
        <dbReference type="ARBA" id="ARBA00022801"/>
    </source>
</evidence>
<evidence type="ECO:0000259" key="9">
    <source>
        <dbReference type="PROSITE" id="PS50305"/>
    </source>
</evidence>
<comment type="similarity">
    <text evidence="5">Belongs to the soluble Thoeris ThsA family.</text>
</comment>
<gene>
    <name evidence="10" type="ORF">Xvie_03578</name>
</gene>
<evidence type="ECO:0000256" key="7">
    <source>
        <dbReference type="ARBA" id="ARBA00047575"/>
    </source>
</evidence>
<accession>A0A1Y2SA98</accession>
<evidence type="ECO:0000313" key="10">
    <source>
        <dbReference type="EMBL" id="OTA14641.1"/>
    </source>
</evidence>
<dbReference type="STRING" id="351656.Xvie_03578"/>
<keyword evidence="11" id="KW-1185">Reference proteome</keyword>
<organism evidence="10 11">
    <name type="scientific">Xenorhabdus vietnamensis</name>
    <dbReference type="NCBI Taxonomy" id="351656"/>
    <lineage>
        <taxon>Bacteria</taxon>
        <taxon>Pseudomonadati</taxon>
        <taxon>Pseudomonadota</taxon>
        <taxon>Gammaproteobacteria</taxon>
        <taxon>Enterobacterales</taxon>
        <taxon>Morganellaceae</taxon>
        <taxon>Xenorhabdus</taxon>
    </lineage>
</organism>
<keyword evidence="3" id="KW-0051">Antiviral defense</keyword>
<dbReference type="Proteomes" id="UP000194350">
    <property type="component" value="Unassembled WGS sequence"/>
</dbReference>
<name>A0A1Y2SA98_9GAMM</name>
<protein>
    <recommendedName>
        <fullName evidence="6">NAD(+) hydrolase ThsA</fullName>
        <ecNumber evidence="4">3.2.2.5</ecNumber>
    </recommendedName>
</protein>
<evidence type="ECO:0000256" key="3">
    <source>
        <dbReference type="ARBA" id="ARBA00023118"/>
    </source>
</evidence>
<keyword evidence="2" id="KW-0520">NAD</keyword>
<feature type="domain" description="Deacetylase sirtuin-type" evidence="9">
    <location>
        <begin position="6"/>
        <end position="288"/>
    </location>
</feature>
<keyword evidence="1" id="KW-0378">Hydrolase</keyword>
<evidence type="ECO:0000313" key="11">
    <source>
        <dbReference type="Proteomes" id="UP000194350"/>
    </source>
</evidence>
<dbReference type="GO" id="GO:0051607">
    <property type="term" value="P:defense response to virus"/>
    <property type="evidence" value="ECO:0007669"/>
    <property type="project" value="UniProtKB-KW"/>
</dbReference>
<dbReference type="InterPro" id="IPR029035">
    <property type="entry name" value="DHS-like_NAD/FAD-binding_dom"/>
</dbReference>
<dbReference type="InterPro" id="IPR041486">
    <property type="entry name" value="ThsA_STALD"/>
</dbReference>